<evidence type="ECO:0000256" key="1">
    <source>
        <dbReference type="SAM" id="SignalP"/>
    </source>
</evidence>
<gene>
    <name evidence="2" type="ORF">PECAL_4P18680</name>
</gene>
<name>A0A8J2SLE2_9STRA</name>
<dbReference type="EMBL" id="CAKKNE010000004">
    <property type="protein sequence ID" value="CAH0374573.1"/>
    <property type="molecule type" value="Genomic_DNA"/>
</dbReference>
<keyword evidence="3" id="KW-1185">Reference proteome</keyword>
<evidence type="ECO:0008006" key="4">
    <source>
        <dbReference type="Google" id="ProtNLM"/>
    </source>
</evidence>
<reference evidence="2" key="1">
    <citation type="submission" date="2021-11" db="EMBL/GenBank/DDBJ databases">
        <authorList>
            <consortium name="Genoscope - CEA"/>
            <person name="William W."/>
        </authorList>
    </citation>
    <scope>NUCLEOTIDE SEQUENCE</scope>
</reference>
<sequence>MRHALALLLLLLRQATTQRCTSLAGPDCEIINGRAPARPPTNAAPAAKPSSWRERLLGVVRAHLEEGRDRADAVKGAFEVRGDLPDAEGAFELVAGAWLDQPEGWITVGLRGRFEDNCTLSGEITDGEGDIMAACSRFTLQRVDADEAADASIPLAGAWEGVYVCGGTPTRLVLRLSPDHAAFAREVRGVFSFRVLGEMNEYELREVTRLVGESLVDLDVEDGSDVIVVAGELVDAQDFMLDFDDGGGDVM</sequence>
<organism evidence="2 3">
    <name type="scientific">Pelagomonas calceolata</name>
    <dbReference type="NCBI Taxonomy" id="35677"/>
    <lineage>
        <taxon>Eukaryota</taxon>
        <taxon>Sar</taxon>
        <taxon>Stramenopiles</taxon>
        <taxon>Ochrophyta</taxon>
        <taxon>Pelagophyceae</taxon>
        <taxon>Pelagomonadales</taxon>
        <taxon>Pelagomonadaceae</taxon>
        <taxon>Pelagomonas</taxon>
    </lineage>
</organism>
<keyword evidence="1" id="KW-0732">Signal</keyword>
<feature type="signal peptide" evidence="1">
    <location>
        <begin position="1"/>
        <end position="17"/>
    </location>
</feature>
<dbReference type="AlphaFoldDB" id="A0A8J2SLE2"/>
<protein>
    <recommendedName>
        <fullName evidence="4">Plastid lipid-associated protein/fibrillin conserved domain-containing protein</fullName>
    </recommendedName>
</protein>
<accession>A0A8J2SLE2</accession>
<feature type="chain" id="PRO_5035275275" description="Plastid lipid-associated protein/fibrillin conserved domain-containing protein" evidence="1">
    <location>
        <begin position="18"/>
        <end position="251"/>
    </location>
</feature>
<evidence type="ECO:0000313" key="2">
    <source>
        <dbReference type="EMBL" id="CAH0374573.1"/>
    </source>
</evidence>
<dbReference type="Proteomes" id="UP000789595">
    <property type="component" value="Unassembled WGS sequence"/>
</dbReference>
<dbReference type="OrthoDB" id="10528196at2759"/>
<proteinExistence type="predicted"/>
<comment type="caution">
    <text evidence="2">The sequence shown here is derived from an EMBL/GenBank/DDBJ whole genome shotgun (WGS) entry which is preliminary data.</text>
</comment>
<evidence type="ECO:0000313" key="3">
    <source>
        <dbReference type="Proteomes" id="UP000789595"/>
    </source>
</evidence>